<evidence type="ECO:0000256" key="1">
    <source>
        <dbReference type="SAM" id="Phobius"/>
    </source>
</evidence>
<dbReference type="EMBL" id="VORB01000005">
    <property type="protein sequence ID" value="TXC78963.1"/>
    <property type="molecule type" value="Genomic_DNA"/>
</dbReference>
<protein>
    <submittedName>
        <fullName evidence="2">Cytochrome B</fullName>
    </submittedName>
</protein>
<keyword evidence="1" id="KW-0472">Membrane</keyword>
<dbReference type="Proteomes" id="UP000321168">
    <property type="component" value="Unassembled WGS sequence"/>
</dbReference>
<name>A0A5C6UZU8_9FLAO</name>
<feature type="transmembrane region" description="Helical" evidence="1">
    <location>
        <begin position="12"/>
        <end position="29"/>
    </location>
</feature>
<gene>
    <name evidence="2" type="ORF">FRX97_07040</name>
</gene>
<keyword evidence="1" id="KW-1133">Transmembrane helix</keyword>
<dbReference type="AlphaFoldDB" id="A0A5C6UZU8"/>
<proteinExistence type="predicted"/>
<feature type="transmembrane region" description="Helical" evidence="1">
    <location>
        <begin position="81"/>
        <end position="102"/>
    </location>
</feature>
<keyword evidence="1" id="KW-0812">Transmembrane</keyword>
<evidence type="ECO:0000313" key="3">
    <source>
        <dbReference type="Proteomes" id="UP000321168"/>
    </source>
</evidence>
<comment type="caution">
    <text evidence="2">The sequence shown here is derived from an EMBL/GenBank/DDBJ whole genome shotgun (WGS) entry which is preliminary data.</text>
</comment>
<keyword evidence="3" id="KW-1185">Reference proteome</keyword>
<dbReference type="RefSeq" id="WP_147014487.1">
    <property type="nucleotide sequence ID" value="NZ_VORB01000005.1"/>
</dbReference>
<dbReference type="OrthoDB" id="329514at2"/>
<sequence length="147" mass="16512">MTGLVHAHSGLRYLILAGFLWVIFNFIGKRNEAFDGGIKKAFLITMIFLHVQLIIGLVLYFKSAKSAMIFEDFGMAMGNSLTRFYGMEHMVGMLIGIALATVGYSKAKRMSDGVLAHAKAFKLYAIAFVIIFVSIPWPFLREFGTWF</sequence>
<accession>A0A5C6UZU8</accession>
<organism evidence="2 3">
    <name type="scientific">Luteibaculum oceani</name>
    <dbReference type="NCBI Taxonomy" id="1294296"/>
    <lineage>
        <taxon>Bacteria</taxon>
        <taxon>Pseudomonadati</taxon>
        <taxon>Bacteroidota</taxon>
        <taxon>Flavobacteriia</taxon>
        <taxon>Flavobacteriales</taxon>
        <taxon>Luteibaculaceae</taxon>
        <taxon>Luteibaculum</taxon>
    </lineage>
</organism>
<feature type="transmembrane region" description="Helical" evidence="1">
    <location>
        <begin position="123"/>
        <end position="140"/>
    </location>
</feature>
<evidence type="ECO:0000313" key="2">
    <source>
        <dbReference type="EMBL" id="TXC78963.1"/>
    </source>
</evidence>
<reference evidence="2 3" key="1">
    <citation type="submission" date="2019-08" db="EMBL/GenBank/DDBJ databases">
        <title>Genome of Luteibaculum oceani JCM 18817.</title>
        <authorList>
            <person name="Bowman J.P."/>
        </authorList>
    </citation>
    <scope>NUCLEOTIDE SEQUENCE [LARGE SCALE GENOMIC DNA]</scope>
    <source>
        <strain evidence="2 3">JCM 18817</strain>
    </source>
</reference>
<feature type="transmembrane region" description="Helical" evidence="1">
    <location>
        <begin position="41"/>
        <end position="61"/>
    </location>
</feature>